<evidence type="ECO:0000313" key="1">
    <source>
        <dbReference type="EMBL" id="KKL04015.1"/>
    </source>
</evidence>
<comment type="caution">
    <text evidence="1">The sequence shown here is derived from an EMBL/GenBank/DDBJ whole genome shotgun (WGS) entry which is preliminary data.</text>
</comment>
<reference evidence="1" key="1">
    <citation type="journal article" date="2015" name="Nature">
        <title>Complex archaea that bridge the gap between prokaryotes and eukaryotes.</title>
        <authorList>
            <person name="Spang A."/>
            <person name="Saw J.H."/>
            <person name="Jorgensen S.L."/>
            <person name="Zaremba-Niedzwiedzka K."/>
            <person name="Martijn J."/>
            <person name="Lind A.E."/>
            <person name="van Eijk R."/>
            <person name="Schleper C."/>
            <person name="Guy L."/>
            <person name="Ettema T.J."/>
        </authorList>
    </citation>
    <scope>NUCLEOTIDE SEQUENCE</scope>
</reference>
<dbReference type="InterPro" id="IPR012106">
    <property type="entry name" value="Phage_Mu_Gp1"/>
</dbReference>
<proteinExistence type="predicted"/>
<feature type="non-terminal residue" evidence="1">
    <location>
        <position position="1"/>
    </location>
</feature>
<name>A0A0F9A3H7_9ZZZZ</name>
<gene>
    <name evidence="1" type="ORF">LCGC14_2620290</name>
</gene>
<dbReference type="EMBL" id="LAZR01044702">
    <property type="protein sequence ID" value="KKL04015.1"/>
    <property type="molecule type" value="Genomic_DNA"/>
</dbReference>
<sequence>LPTYSRTMSRNEVLMTLDLAEGQTLLEGVQLMPIGAWKHSRGTIRITPERARRFAASFKAKLAGQDLPILFIHSDQKNVSNPKFGQAAGWVKDVTADNERGVLLDIEFTEEGATAVRDKTYRYLSAEYFDKVQLPHHKRPHEDVIVGAALVNKPHLKGMDPILNEETGHLLVSEADDTEGGGPVDPILAMLAELAGIELSDDAESLTDDQSAKIKEWAEGLNKSVSDANTKISLLETRLEESEDPDKKKVQSLREAGYEEEATLLDEYRADKAVRQLSENVPEGSKLTPVAEEKLRAFVTDADQEALSGLLELAFEGKAVVDLTEKGTIVADDPKKVTSLGDELVALATVRAKEDEVSFSLAMDLVAEENPKKWDAYQESMDSGATIGGSTS</sequence>
<protein>
    <submittedName>
        <fullName evidence="1">Uncharacterized protein</fullName>
    </submittedName>
</protein>
<dbReference type="Pfam" id="PF10123">
    <property type="entry name" value="Mu-like_Pro"/>
    <property type="match status" value="1"/>
</dbReference>
<dbReference type="AlphaFoldDB" id="A0A0F9A3H7"/>
<organism evidence="1">
    <name type="scientific">marine sediment metagenome</name>
    <dbReference type="NCBI Taxonomy" id="412755"/>
    <lineage>
        <taxon>unclassified sequences</taxon>
        <taxon>metagenomes</taxon>
        <taxon>ecological metagenomes</taxon>
    </lineage>
</organism>
<accession>A0A0F9A3H7</accession>